<proteinExistence type="predicted"/>
<sequence>MRHAHRRTDGRGVAPQSRAPVLRHRPMGPEPGRADHGRVGGWLAHSRWRTASGRR</sequence>
<name>A0ABR6BPG8_9PSEU</name>
<evidence type="ECO:0000313" key="2">
    <source>
        <dbReference type="EMBL" id="MBA8928758.1"/>
    </source>
</evidence>
<reference evidence="2 3" key="1">
    <citation type="submission" date="2020-08" db="EMBL/GenBank/DDBJ databases">
        <title>Genomic Encyclopedia of Archaeal and Bacterial Type Strains, Phase II (KMG-II): from individual species to whole genera.</title>
        <authorList>
            <person name="Goeker M."/>
        </authorList>
    </citation>
    <scope>NUCLEOTIDE SEQUENCE [LARGE SCALE GENOMIC DNA]</scope>
    <source>
        <strain evidence="2 3">DSM 43850</strain>
    </source>
</reference>
<accession>A0ABR6BPG8</accession>
<gene>
    <name evidence="2" type="ORF">BC739_005975</name>
</gene>
<evidence type="ECO:0000313" key="3">
    <source>
        <dbReference type="Proteomes" id="UP000517916"/>
    </source>
</evidence>
<keyword evidence="3" id="KW-1185">Reference proteome</keyword>
<dbReference type="Proteomes" id="UP000517916">
    <property type="component" value="Unassembled WGS sequence"/>
</dbReference>
<feature type="compositionally biased region" description="Basic residues" evidence="1">
    <location>
        <begin position="46"/>
        <end position="55"/>
    </location>
</feature>
<protein>
    <submittedName>
        <fullName evidence="2">Uncharacterized protein</fullName>
    </submittedName>
</protein>
<feature type="region of interest" description="Disordered" evidence="1">
    <location>
        <begin position="1"/>
        <end position="55"/>
    </location>
</feature>
<comment type="caution">
    <text evidence="2">The sequence shown here is derived from an EMBL/GenBank/DDBJ whole genome shotgun (WGS) entry which is preliminary data.</text>
</comment>
<evidence type="ECO:0000256" key="1">
    <source>
        <dbReference type="SAM" id="MobiDB-lite"/>
    </source>
</evidence>
<organism evidence="2 3">
    <name type="scientific">Kutzneria viridogrisea</name>
    <dbReference type="NCBI Taxonomy" id="47990"/>
    <lineage>
        <taxon>Bacteria</taxon>
        <taxon>Bacillati</taxon>
        <taxon>Actinomycetota</taxon>
        <taxon>Actinomycetes</taxon>
        <taxon>Pseudonocardiales</taxon>
        <taxon>Pseudonocardiaceae</taxon>
        <taxon>Kutzneria</taxon>
    </lineage>
</organism>
<dbReference type="EMBL" id="JACJID010000004">
    <property type="protein sequence ID" value="MBA8928758.1"/>
    <property type="molecule type" value="Genomic_DNA"/>
</dbReference>